<keyword evidence="3" id="KW-1185">Reference proteome</keyword>
<dbReference type="EMBL" id="BAABIE010000002">
    <property type="protein sequence ID" value="GAA4740320.1"/>
    <property type="molecule type" value="Genomic_DNA"/>
</dbReference>
<dbReference type="InterPro" id="IPR021555">
    <property type="entry name" value="DUF3000"/>
</dbReference>
<feature type="compositionally biased region" description="Basic and acidic residues" evidence="1">
    <location>
        <begin position="1"/>
        <end position="17"/>
    </location>
</feature>
<organism evidence="2 3">
    <name type="scientific">Gordonia alkaliphila</name>
    <dbReference type="NCBI Taxonomy" id="1053547"/>
    <lineage>
        <taxon>Bacteria</taxon>
        <taxon>Bacillati</taxon>
        <taxon>Actinomycetota</taxon>
        <taxon>Actinomycetes</taxon>
        <taxon>Mycobacteriales</taxon>
        <taxon>Gordoniaceae</taxon>
        <taxon>Gordonia</taxon>
    </lineage>
</organism>
<sequence length="247" mass="25707">MSAELRRTGDGAHTEHIRQRRASGHNAPARLTVTRVTTGAQPEPVDFTRAVASLDEAVVRPEIEVGSIRPPQRLAPYSYALGVEVAPPEVGGTSSADTDVTGSAFGRLVLLYDPDGQEAWNGTFRMVAFVQAEVEADLANDPLLPEVAWEWLTEALGVPSGSTESAPLLGSDTPAVLALGGTVTATTSVRYGDIAGPPRAHQLELRASWTASSPALAGHLEAFCEVLASAAGLPPTGVATLGRPVGQ</sequence>
<proteinExistence type="predicted"/>
<comment type="caution">
    <text evidence="2">The sequence shown here is derived from an EMBL/GenBank/DDBJ whole genome shotgun (WGS) entry which is preliminary data.</text>
</comment>
<evidence type="ECO:0000313" key="3">
    <source>
        <dbReference type="Proteomes" id="UP001500822"/>
    </source>
</evidence>
<dbReference type="Proteomes" id="UP001500822">
    <property type="component" value="Unassembled WGS sequence"/>
</dbReference>
<feature type="region of interest" description="Disordered" evidence="1">
    <location>
        <begin position="1"/>
        <end position="27"/>
    </location>
</feature>
<evidence type="ECO:0000256" key="1">
    <source>
        <dbReference type="SAM" id="MobiDB-lite"/>
    </source>
</evidence>
<gene>
    <name evidence="2" type="ORF">GCM10023217_05410</name>
</gene>
<dbReference type="Pfam" id="PF11452">
    <property type="entry name" value="DUF3000"/>
    <property type="match status" value="1"/>
</dbReference>
<evidence type="ECO:0000313" key="2">
    <source>
        <dbReference type="EMBL" id="GAA4740320.1"/>
    </source>
</evidence>
<accession>A0ABP8YXQ3</accession>
<name>A0ABP8YXQ3_9ACTN</name>
<reference evidence="3" key="1">
    <citation type="journal article" date="2019" name="Int. J. Syst. Evol. Microbiol.">
        <title>The Global Catalogue of Microorganisms (GCM) 10K type strain sequencing project: providing services to taxonomists for standard genome sequencing and annotation.</title>
        <authorList>
            <consortium name="The Broad Institute Genomics Platform"/>
            <consortium name="The Broad Institute Genome Sequencing Center for Infectious Disease"/>
            <person name="Wu L."/>
            <person name="Ma J."/>
        </authorList>
    </citation>
    <scope>NUCLEOTIDE SEQUENCE [LARGE SCALE GENOMIC DNA]</scope>
    <source>
        <strain evidence="3">JCM 18077</strain>
    </source>
</reference>
<protein>
    <submittedName>
        <fullName evidence="2">DUF3000 domain-containing protein</fullName>
    </submittedName>
</protein>